<proteinExistence type="predicted"/>
<dbReference type="EMBL" id="JAHRIO010050585">
    <property type="protein sequence ID" value="MEQ2174698.1"/>
    <property type="molecule type" value="Genomic_DNA"/>
</dbReference>
<accession>A0ABV0NTJ3</accession>
<name>A0ABV0NTJ3_9TELE</name>
<evidence type="ECO:0000313" key="1">
    <source>
        <dbReference type="EMBL" id="MEQ2174698.1"/>
    </source>
</evidence>
<reference evidence="1 2" key="1">
    <citation type="submission" date="2021-06" db="EMBL/GenBank/DDBJ databases">
        <authorList>
            <person name="Palmer J.M."/>
        </authorList>
    </citation>
    <scope>NUCLEOTIDE SEQUENCE [LARGE SCALE GENOMIC DNA]</scope>
    <source>
        <strain evidence="1 2">GA_2019</strain>
        <tissue evidence="1">Muscle</tissue>
    </source>
</reference>
<organism evidence="1 2">
    <name type="scientific">Goodea atripinnis</name>
    <dbReference type="NCBI Taxonomy" id="208336"/>
    <lineage>
        <taxon>Eukaryota</taxon>
        <taxon>Metazoa</taxon>
        <taxon>Chordata</taxon>
        <taxon>Craniata</taxon>
        <taxon>Vertebrata</taxon>
        <taxon>Euteleostomi</taxon>
        <taxon>Actinopterygii</taxon>
        <taxon>Neopterygii</taxon>
        <taxon>Teleostei</taxon>
        <taxon>Neoteleostei</taxon>
        <taxon>Acanthomorphata</taxon>
        <taxon>Ovalentaria</taxon>
        <taxon>Atherinomorphae</taxon>
        <taxon>Cyprinodontiformes</taxon>
        <taxon>Goodeidae</taxon>
        <taxon>Goodea</taxon>
    </lineage>
</organism>
<evidence type="ECO:0000313" key="2">
    <source>
        <dbReference type="Proteomes" id="UP001476798"/>
    </source>
</evidence>
<dbReference type="Proteomes" id="UP001476798">
    <property type="component" value="Unassembled WGS sequence"/>
</dbReference>
<comment type="caution">
    <text evidence="1">The sequence shown here is derived from an EMBL/GenBank/DDBJ whole genome shotgun (WGS) entry which is preliminary data.</text>
</comment>
<sequence length="99" mass="11325">MTSAPEIGPKVPRLCFLSGRRAGGIEEVFEALCPPTQNILRNLCFASSICLSKEILYKTQKHASYHVLFPHNVIKSVLLSQFYVLSKYWHFDVLWISKL</sequence>
<protein>
    <submittedName>
        <fullName evidence="1">Uncharacterized protein</fullName>
    </submittedName>
</protein>
<gene>
    <name evidence="1" type="ORF">GOODEAATRI_010420</name>
</gene>
<keyword evidence="2" id="KW-1185">Reference proteome</keyword>